<reference evidence="1" key="1">
    <citation type="submission" date="2022-04" db="EMBL/GenBank/DDBJ databases">
        <title>Genome of the entomopathogenic fungus Entomophthora muscae.</title>
        <authorList>
            <person name="Elya C."/>
            <person name="Lovett B.R."/>
            <person name="Lee E."/>
            <person name="Macias A.M."/>
            <person name="Hajek A.E."/>
            <person name="De Bivort B.L."/>
            <person name="Kasson M.T."/>
            <person name="De Fine Licht H.H."/>
            <person name="Stajich J.E."/>
        </authorList>
    </citation>
    <scope>NUCLEOTIDE SEQUENCE</scope>
    <source>
        <strain evidence="1">Berkeley</strain>
    </source>
</reference>
<dbReference type="EMBL" id="QTSX02001453">
    <property type="protein sequence ID" value="KAJ9081889.1"/>
    <property type="molecule type" value="Genomic_DNA"/>
</dbReference>
<proteinExistence type="predicted"/>
<evidence type="ECO:0000313" key="1">
    <source>
        <dbReference type="EMBL" id="KAJ9081889.1"/>
    </source>
</evidence>
<organism evidence="1 2">
    <name type="scientific">Entomophthora muscae</name>
    <dbReference type="NCBI Taxonomy" id="34485"/>
    <lineage>
        <taxon>Eukaryota</taxon>
        <taxon>Fungi</taxon>
        <taxon>Fungi incertae sedis</taxon>
        <taxon>Zoopagomycota</taxon>
        <taxon>Entomophthoromycotina</taxon>
        <taxon>Entomophthoromycetes</taxon>
        <taxon>Entomophthorales</taxon>
        <taxon>Entomophthoraceae</taxon>
        <taxon>Entomophthora</taxon>
    </lineage>
</organism>
<comment type="caution">
    <text evidence="1">The sequence shown here is derived from an EMBL/GenBank/DDBJ whole genome shotgun (WGS) entry which is preliminary data.</text>
</comment>
<name>A0ACC2U4Q1_9FUNG</name>
<dbReference type="Proteomes" id="UP001165960">
    <property type="component" value="Unassembled WGS sequence"/>
</dbReference>
<sequence length="205" mass="23406">MRGILFLSWFLAYFLTNVYTLENPTPTTDWYNSSPDDAHQKEALANGWFKYTSGHWGCKFNYGCLFASPPTEPTLVRPYTSFYLLMYLVGYYLLGQFSSMFGRFAYLGQLGHLAMVTGFAAQHDDSKSKGSSDDWLEVQAAWPHDLWPSGDPNVTPEDAQFMGKRLTWLIVSEGLLIQDDRNTSSNDEAMKMLSLDRQMEFIPTE</sequence>
<keyword evidence="2" id="KW-1185">Reference proteome</keyword>
<gene>
    <name evidence="1" type="ORF">DSO57_1010099</name>
</gene>
<protein>
    <submittedName>
        <fullName evidence="1">Uncharacterized protein</fullName>
    </submittedName>
</protein>
<evidence type="ECO:0000313" key="2">
    <source>
        <dbReference type="Proteomes" id="UP001165960"/>
    </source>
</evidence>
<accession>A0ACC2U4Q1</accession>